<evidence type="ECO:0000259" key="4">
    <source>
        <dbReference type="Pfam" id="PF09118"/>
    </source>
</evidence>
<dbReference type="Gene3D" id="2.60.40.10">
    <property type="entry name" value="Immunoglobulins"/>
    <property type="match status" value="1"/>
</dbReference>
<dbReference type="AlphaFoldDB" id="A0AAV9ENK1"/>
<feature type="domain" description="Glyoxal oxidase N-terminal" evidence="3">
    <location>
        <begin position="166"/>
        <end position="560"/>
    </location>
</feature>
<dbReference type="InterPro" id="IPR013783">
    <property type="entry name" value="Ig-like_fold"/>
</dbReference>
<dbReference type="SUPFAM" id="SSF81296">
    <property type="entry name" value="E set domains"/>
    <property type="match status" value="1"/>
</dbReference>
<reference evidence="5" key="1">
    <citation type="journal article" date="2023" name="Nat. Commun.">
        <title>Diploid and tetraploid genomes of Acorus and the evolution of monocots.</title>
        <authorList>
            <person name="Ma L."/>
            <person name="Liu K.W."/>
            <person name="Li Z."/>
            <person name="Hsiao Y.Y."/>
            <person name="Qi Y."/>
            <person name="Fu T."/>
            <person name="Tang G.D."/>
            <person name="Zhang D."/>
            <person name="Sun W.H."/>
            <person name="Liu D.K."/>
            <person name="Li Y."/>
            <person name="Chen G.Z."/>
            <person name="Liu X.D."/>
            <person name="Liao X.Y."/>
            <person name="Jiang Y.T."/>
            <person name="Yu X."/>
            <person name="Hao Y."/>
            <person name="Huang J."/>
            <person name="Zhao X.W."/>
            <person name="Ke S."/>
            <person name="Chen Y.Y."/>
            <person name="Wu W.L."/>
            <person name="Hsu J.L."/>
            <person name="Lin Y.F."/>
            <person name="Huang M.D."/>
            <person name="Li C.Y."/>
            <person name="Huang L."/>
            <person name="Wang Z.W."/>
            <person name="Zhao X."/>
            <person name="Zhong W.Y."/>
            <person name="Peng D.H."/>
            <person name="Ahmad S."/>
            <person name="Lan S."/>
            <person name="Zhang J.S."/>
            <person name="Tsai W.C."/>
            <person name="Van de Peer Y."/>
            <person name="Liu Z.J."/>
        </authorList>
    </citation>
    <scope>NUCLEOTIDE SEQUENCE</scope>
    <source>
        <strain evidence="5">CP</strain>
    </source>
</reference>
<keyword evidence="1" id="KW-0732">Signal</keyword>
<dbReference type="InterPro" id="IPR009880">
    <property type="entry name" value="Glyoxal_oxidase_N"/>
</dbReference>
<dbReference type="PANTHER" id="PTHR32208">
    <property type="entry name" value="SECRETED PROTEIN-RELATED"/>
    <property type="match status" value="1"/>
</dbReference>
<accession>A0AAV9ENK1</accession>
<dbReference type="InterPro" id="IPR014756">
    <property type="entry name" value="Ig_E-set"/>
</dbReference>
<dbReference type="InterPro" id="IPR037293">
    <property type="entry name" value="Gal_Oxidase_central_sf"/>
</dbReference>
<proteinExistence type="predicted"/>
<evidence type="ECO:0000313" key="5">
    <source>
        <dbReference type="EMBL" id="KAK1315115.1"/>
    </source>
</evidence>
<evidence type="ECO:0008006" key="7">
    <source>
        <dbReference type="Google" id="ProtNLM"/>
    </source>
</evidence>
<comment type="caution">
    <text evidence="5">The sequence shown here is derived from an EMBL/GenBank/DDBJ whole genome shotgun (WGS) entry which is preliminary data.</text>
</comment>
<dbReference type="Gene3D" id="2.130.10.80">
    <property type="entry name" value="Galactose oxidase/kelch, beta-propeller"/>
    <property type="match status" value="1"/>
</dbReference>
<feature type="compositionally biased region" description="Low complexity" evidence="2">
    <location>
        <begin position="1"/>
        <end position="20"/>
    </location>
</feature>
<feature type="domain" description="Galactose oxidase-like Early set" evidence="4">
    <location>
        <begin position="579"/>
        <end position="653"/>
    </location>
</feature>
<evidence type="ECO:0000259" key="3">
    <source>
        <dbReference type="Pfam" id="PF07250"/>
    </source>
</evidence>
<evidence type="ECO:0000256" key="1">
    <source>
        <dbReference type="ARBA" id="ARBA00022729"/>
    </source>
</evidence>
<evidence type="ECO:0000313" key="6">
    <source>
        <dbReference type="Proteomes" id="UP001180020"/>
    </source>
</evidence>
<dbReference type="Proteomes" id="UP001180020">
    <property type="component" value="Unassembled WGS sequence"/>
</dbReference>
<dbReference type="Pfam" id="PF07250">
    <property type="entry name" value="Glyoxal_oxid_N"/>
    <property type="match status" value="1"/>
</dbReference>
<evidence type="ECO:0000256" key="2">
    <source>
        <dbReference type="SAM" id="MobiDB-lite"/>
    </source>
</evidence>
<keyword evidence="6" id="KW-1185">Reference proteome</keyword>
<reference evidence="5" key="2">
    <citation type="submission" date="2023-06" db="EMBL/GenBank/DDBJ databases">
        <authorList>
            <person name="Ma L."/>
            <person name="Liu K.-W."/>
            <person name="Li Z."/>
            <person name="Hsiao Y.-Y."/>
            <person name="Qi Y."/>
            <person name="Fu T."/>
            <person name="Tang G."/>
            <person name="Zhang D."/>
            <person name="Sun W.-H."/>
            <person name="Liu D.-K."/>
            <person name="Li Y."/>
            <person name="Chen G.-Z."/>
            <person name="Liu X.-D."/>
            <person name="Liao X.-Y."/>
            <person name="Jiang Y.-T."/>
            <person name="Yu X."/>
            <person name="Hao Y."/>
            <person name="Huang J."/>
            <person name="Zhao X.-W."/>
            <person name="Ke S."/>
            <person name="Chen Y.-Y."/>
            <person name="Wu W.-L."/>
            <person name="Hsu J.-L."/>
            <person name="Lin Y.-F."/>
            <person name="Huang M.-D."/>
            <person name="Li C.-Y."/>
            <person name="Huang L."/>
            <person name="Wang Z.-W."/>
            <person name="Zhao X."/>
            <person name="Zhong W.-Y."/>
            <person name="Peng D.-H."/>
            <person name="Ahmad S."/>
            <person name="Lan S."/>
            <person name="Zhang J.-S."/>
            <person name="Tsai W.-C."/>
            <person name="Van De Peer Y."/>
            <person name="Liu Z.-J."/>
        </authorList>
    </citation>
    <scope>NUCLEOTIDE SEQUENCE</scope>
    <source>
        <strain evidence="5">CP</strain>
        <tissue evidence="5">Leaves</tissue>
    </source>
</reference>
<sequence>MNSNSCNGESSGLGSSSSSGGRSGSTKNRKNNYSGKPRQPQRGLGVAQLEQMRLHNQLGCGGGGFLPSINSSLNSSLNKEDVRMELAISSSSSASSSSLLFYGFHPNIMDSMYKKRCKDLFSDSKGWSNNNSNPIPDRGLWKRPEFETDYKGGWELVSENSGVSAMHLVIFNNNKAIMFDATVFGPSQIKLPAEVGCRIDPTMKGTNKEDCWAHAVEFDIDTAEIRPLKVLTDTWCSSGAVSANGTLVQTGGWNDGGKGVRYLTPCPTCDWLEYTTAFSAQRWYATQQILPDGSFIVIGGRRQFSYEYVPKPGQSNPTSFRLPFLRETTDEVENNLYPFVHLSTDGNLFVFANNRSILLDPRTNSVVKEFPVLPGGSRNYPASGMSVLLPIKLNRGRRRSASRLIPAQVLICGGASSISAKFAANGTYLPAVSNCGRLTITDPNSNWIMEQMPFPRVMGDMLNLPTGDILMLNGASHGTSGWNFAREPALTPVLYNPRKPRKQRFTVLAPTTIPRMYHSTAAVLPDGKILVAGSNTNTAYNFTGVRYPTELRVEKFWPPYLDHFLDQHRPQIVPGLFTGLVSEVRYGQDFQVQFSLPELGLVDGGDIIVTMYAPPFTTHGYSMNQRLLVLRTMDFSLIAPMMYQITAVAPPTGWWHRRGIIWCSLSTAACRARESGFGFSSSD</sequence>
<feature type="region of interest" description="Disordered" evidence="2">
    <location>
        <begin position="1"/>
        <end position="45"/>
    </location>
</feature>
<dbReference type="InterPro" id="IPR015202">
    <property type="entry name" value="GO-like_E_set"/>
</dbReference>
<name>A0AAV9ENK1_ACOCL</name>
<gene>
    <name evidence="5" type="ORF">QJS10_CPA06g00720</name>
</gene>
<dbReference type="PANTHER" id="PTHR32208:SF93">
    <property type="entry name" value="ALDEHYDE OXIDASE GLOX1"/>
    <property type="match status" value="1"/>
</dbReference>
<organism evidence="5 6">
    <name type="scientific">Acorus calamus</name>
    <name type="common">Sweet flag</name>
    <dbReference type="NCBI Taxonomy" id="4465"/>
    <lineage>
        <taxon>Eukaryota</taxon>
        <taxon>Viridiplantae</taxon>
        <taxon>Streptophyta</taxon>
        <taxon>Embryophyta</taxon>
        <taxon>Tracheophyta</taxon>
        <taxon>Spermatophyta</taxon>
        <taxon>Magnoliopsida</taxon>
        <taxon>Liliopsida</taxon>
        <taxon>Acoraceae</taxon>
        <taxon>Acorus</taxon>
    </lineage>
</organism>
<dbReference type="Pfam" id="PF09118">
    <property type="entry name" value="GO-like_E_set"/>
    <property type="match status" value="1"/>
</dbReference>
<dbReference type="EMBL" id="JAUJYO010000006">
    <property type="protein sequence ID" value="KAK1315115.1"/>
    <property type="molecule type" value="Genomic_DNA"/>
</dbReference>
<dbReference type="SUPFAM" id="SSF50965">
    <property type="entry name" value="Galactose oxidase, central domain"/>
    <property type="match status" value="1"/>
</dbReference>
<dbReference type="InterPro" id="IPR011043">
    <property type="entry name" value="Gal_Oxase/kelch_b-propeller"/>
</dbReference>
<protein>
    <recommendedName>
        <fullName evidence="7">Glyoxal oxidase</fullName>
    </recommendedName>
</protein>